<organism evidence="2 3">
    <name type="scientific">Thalassotalea marina</name>
    <dbReference type="NCBI Taxonomy" id="1673741"/>
    <lineage>
        <taxon>Bacteria</taxon>
        <taxon>Pseudomonadati</taxon>
        <taxon>Pseudomonadota</taxon>
        <taxon>Gammaproteobacteria</taxon>
        <taxon>Alteromonadales</taxon>
        <taxon>Colwelliaceae</taxon>
        <taxon>Thalassotalea</taxon>
    </lineage>
</organism>
<proteinExistence type="predicted"/>
<dbReference type="InterPro" id="IPR006083">
    <property type="entry name" value="PRK/URK"/>
</dbReference>
<dbReference type="AlphaFoldDB" id="A0A919BG41"/>
<evidence type="ECO:0000259" key="1">
    <source>
        <dbReference type="Pfam" id="PF00485"/>
    </source>
</evidence>
<dbReference type="GO" id="GO:0016301">
    <property type="term" value="F:kinase activity"/>
    <property type="evidence" value="ECO:0007669"/>
    <property type="project" value="UniProtKB-KW"/>
</dbReference>
<keyword evidence="3" id="KW-1185">Reference proteome</keyword>
<dbReference type="PANTHER" id="PTHR10285">
    <property type="entry name" value="URIDINE KINASE"/>
    <property type="match status" value="1"/>
</dbReference>
<protein>
    <submittedName>
        <fullName evidence="2">Kinase</fullName>
    </submittedName>
</protein>
<sequence length="267" mass="30755">MPIAKQLIELSSKQYKPFFVGINGCQGSGKSTLAAFIEHIVINTSQLHVVVMSLDDFYYPGEQRRKLAKQEHPLLATRGVPGTHDINQLTVVLSKLAKGEQDVVIPRFNKATDEPELPNNWSYVQQSADIVLIEGWCWGTEPQTAGELSTPVNDLERQQDQKAQWRSYVNRQLAQAYSPLFELMDYWIYLKAPSFDCVYQWRLQQEHQLKRNSLQQDKVMSDADVAHFVSYFQRLTEHSFTCMPKKANCLVEFTPQRTVANFRLAKR</sequence>
<dbReference type="GO" id="GO:0005524">
    <property type="term" value="F:ATP binding"/>
    <property type="evidence" value="ECO:0007669"/>
    <property type="project" value="InterPro"/>
</dbReference>
<comment type="caution">
    <text evidence="2">The sequence shown here is derived from an EMBL/GenBank/DDBJ whole genome shotgun (WGS) entry which is preliminary data.</text>
</comment>
<evidence type="ECO:0000313" key="3">
    <source>
        <dbReference type="Proteomes" id="UP000623842"/>
    </source>
</evidence>
<dbReference type="Pfam" id="PF00485">
    <property type="entry name" value="PRK"/>
    <property type="match status" value="1"/>
</dbReference>
<name>A0A919BG41_9GAMM</name>
<keyword evidence="2" id="KW-0808">Transferase</keyword>
<gene>
    <name evidence="2" type="ORF">GCM10017161_15480</name>
</gene>
<feature type="domain" description="Phosphoribulokinase/uridine kinase" evidence="1">
    <location>
        <begin position="19"/>
        <end position="135"/>
    </location>
</feature>
<dbReference type="Proteomes" id="UP000623842">
    <property type="component" value="Unassembled WGS sequence"/>
</dbReference>
<accession>A0A919BG41</accession>
<evidence type="ECO:0000313" key="2">
    <source>
        <dbReference type="EMBL" id="GHF88641.1"/>
    </source>
</evidence>
<reference evidence="2" key="2">
    <citation type="submission" date="2020-09" db="EMBL/GenBank/DDBJ databases">
        <authorList>
            <person name="Sun Q."/>
            <person name="Kim S."/>
        </authorList>
    </citation>
    <scope>NUCLEOTIDE SEQUENCE</scope>
    <source>
        <strain evidence="2">KCTC 42731</strain>
    </source>
</reference>
<keyword evidence="2" id="KW-0418">Kinase</keyword>
<dbReference type="InterPro" id="IPR027417">
    <property type="entry name" value="P-loop_NTPase"/>
</dbReference>
<reference evidence="2" key="1">
    <citation type="journal article" date="2014" name="Int. J. Syst. Evol. Microbiol.">
        <title>Complete genome sequence of Corynebacterium casei LMG S-19264T (=DSM 44701T), isolated from a smear-ripened cheese.</title>
        <authorList>
            <consortium name="US DOE Joint Genome Institute (JGI-PGF)"/>
            <person name="Walter F."/>
            <person name="Albersmeier A."/>
            <person name="Kalinowski J."/>
            <person name="Ruckert C."/>
        </authorList>
    </citation>
    <scope>NUCLEOTIDE SEQUENCE</scope>
    <source>
        <strain evidence="2">KCTC 42731</strain>
    </source>
</reference>
<dbReference type="Gene3D" id="3.40.50.300">
    <property type="entry name" value="P-loop containing nucleotide triphosphate hydrolases"/>
    <property type="match status" value="1"/>
</dbReference>
<dbReference type="EMBL" id="BNCK01000003">
    <property type="protein sequence ID" value="GHF88641.1"/>
    <property type="molecule type" value="Genomic_DNA"/>
</dbReference>
<dbReference type="SUPFAM" id="SSF52540">
    <property type="entry name" value="P-loop containing nucleoside triphosphate hydrolases"/>
    <property type="match status" value="1"/>
</dbReference>